<dbReference type="WBParaSite" id="NBR_0000524901-mRNA-1">
    <property type="protein sequence ID" value="NBR_0000524901-mRNA-1"/>
    <property type="gene ID" value="NBR_0000524901"/>
</dbReference>
<evidence type="ECO:0000313" key="2">
    <source>
        <dbReference type="EMBL" id="VDL68838.1"/>
    </source>
</evidence>
<name>A0A0N4XRU7_NIPBR</name>
<proteinExistence type="predicted"/>
<accession>A0A0N4XRU7</accession>
<dbReference type="EMBL" id="UYSL01012083">
    <property type="protein sequence ID" value="VDL68838.1"/>
    <property type="molecule type" value="Genomic_DNA"/>
</dbReference>
<evidence type="ECO:0000256" key="1">
    <source>
        <dbReference type="SAM" id="MobiDB-lite"/>
    </source>
</evidence>
<feature type="region of interest" description="Disordered" evidence="1">
    <location>
        <begin position="1"/>
        <end position="111"/>
    </location>
</feature>
<feature type="compositionally biased region" description="Polar residues" evidence="1">
    <location>
        <begin position="60"/>
        <end position="73"/>
    </location>
</feature>
<keyword evidence="3" id="KW-1185">Reference proteome</keyword>
<gene>
    <name evidence="2" type="ORF">NBR_LOCUS5249</name>
</gene>
<sequence length="111" mass="11865">MFQFKEREKREQQQPLKVPTPPPPPPPPNALSQVVPMDQSPDASPILEPKQEDSEGCSAVASSVPGSVHSESPSAAHHDTNVAPGDSTAVVRKSASVSERQAKVSLYFPVQ</sequence>
<evidence type="ECO:0000313" key="3">
    <source>
        <dbReference type="Proteomes" id="UP000271162"/>
    </source>
</evidence>
<reference evidence="4" key="1">
    <citation type="submission" date="2017-02" db="UniProtKB">
        <authorList>
            <consortium name="WormBaseParasite"/>
        </authorList>
    </citation>
    <scope>IDENTIFICATION</scope>
</reference>
<feature type="compositionally biased region" description="Basic and acidic residues" evidence="1">
    <location>
        <begin position="1"/>
        <end position="12"/>
    </location>
</feature>
<evidence type="ECO:0000313" key="4">
    <source>
        <dbReference type="WBParaSite" id="NBR_0000524901-mRNA-1"/>
    </source>
</evidence>
<reference evidence="2 3" key="2">
    <citation type="submission" date="2018-11" db="EMBL/GenBank/DDBJ databases">
        <authorList>
            <consortium name="Pathogen Informatics"/>
        </authorList>
    </citation>
    <scope>NUCLEOTIDE SEQUENCE [LARGE SCALE GENOMIC DNA]</scope>
</reference>
<dbReference type="Proteomes" id="UP000271162">
    <property type="component" value="Unassembled WGS sequence"/>
</dbReference>
<dbReference type="AlphaFoldDB" id="A0A0N4XRU7"/>
<feature type="compositionally biased region" description="Pro residues" evidence="1">
    <location>
        <begin position="18"/>
        <end position="29"/>
    </location>
</feature>
<protein>
    <submittedName>
        <fullName evidence="4">Vegetative cell wall protein gp1-like</fullName>
    </submittedName>
</protein>
<organism evidence="4">
    <name type="scientific">Nippostrongylus brasiliensis</name>
    <name type="common">Rat hookworm</name>
    <dbReference type="NCBI Taxonomy" id="27835"/>
    <lineage>
        <taxon>Eukaryota</taxon>
        <taxon>Metazoa</taxon>
        <taxon>Ecdysozoa</taxon>
        <taxon>Nematoda</taxon>
        <taxon>Chromadorea</taxon>
        <taxon>Rhabditida</taxon>
        <taxon>Rhabditina</taxon>
        <taxon>Rhabditomorpha</taxon>
        <taxon>Strongyloidea</taxon>
        <taxon>Heligmosomidae</taxon>
        <taxon>Nippostrongylus</taxon>
    </lineage>
</organism>